<comment type="caution">
    <text evidence="3">The sequence shown here is derived from an EMBL/GenBank/DDBJ whole genome shotgun (WGS) entry which is preliminary data.</text>
</comment>
<proteinExistence type="predicted"/>
<dbReference type="InterPro" id="IPR019251">
    <property type="entry name" value="DUF2231_TM"/>
</dbReference>
<accession>T0HLW4</accession>
<reference evidence="3 4" key="1">
    <citation type="journal article" date="2013" name="Genome Announc.">
        <title>Genome Sequence of Novosphingobium lindaniclasticum LE124T, Isolated from a Hexachlorocyclohexane Dumpsite.</title>
        <authorList>
            <person name="Saxena A."/>
            <person name="Nayyar N."/>
            <person name="Sangwan N."/>
            <person name="Kumari R."/>
            <person name="Khurana J.P."/>
            <person name="Lal R."/>
        </authorList>
    </citation>
    <scope>NUCLEOTIDE SEQUENCE [LARGE SCALE GENOMIC DNA]</scope>
    <source>
        <strain evidence="3 4">LE124</strain>
    </source>
</reference>
<dbReference type="Pfam" id="PF09990">
    <property type="entry name" value="DUF2231"/>
    <property type="match status" value="1"/>
</dbReference>
<evidence type="ECO:0000313" key="3">
    <source>
        <dbReference type="EMBL" id="EQB13178.1"/>
    </source>
</evidence>
<feature type="transmembrane region" description="Helical" evidence="1">
    <location>
        <begin position="67"/>
        <end position="84"/>
    </location>
</feature>
<dbReference type="Proteomes" id="UP000015527">
    <property type="component" value="Unassembled WGS sequence"/>
</dbReference>
<feature type="domain" description="DUF2231" evidence="2">
    <location>
        <begin position="1"/>
        <end position="113"/>
    </location>
</feature>
<keyword evidence="4" id="KW-1185">Reference proteome</keyword>
<organism evidence="3 4">
    <name type="scientific">Novosphingobium lindaniclasticum LE124</name>
    <dbReference type="NCBI Taxonomy" id="1096930"/>
    <lineage>
        <taxon>Bacteria</taxon>
        <taxon>Pseudomonadati</taxon>
        <taxon>Pseudomonadota</taxon>
        <taxon>Alphaproteobacteria</taxon>
        <taxon>Sphingomonadales</taxon>
        <taxon>Sphingomonadaceae</taxon>
        <taxon>Novosphingobium</taxon>
    </lineage>
</organism>
<feature type="transmembrane region" description="Helical" evidence="1">
    <location>
        <begin position="96"/>
        <end position="117"/>
    </location>
</feature>
<feature type="transmembrane region" description="Helical" evidence="1">
    <location>
        <begin position="33"/>
        <end position="55"/>
    </location>
</feature>
<evidence type="ECO:0000256" key="1">
    <source>
        <dbReference type="SAM" id="Phobius"/>
    </source>
</evidence>
<dbReference type="eggNOG" id="COG4244">
    <property type="taxonomic scope" value="Bacteria"/>
</dbReference>
<evidence type="ECO:0000259" key="2">
    <source>
        <dbReference type="Pfam" id="PF09990"/>
    </source>
</evidence>
<gene>
    <name evidence="3" type="ORF">L284_14545</name>
</gene>
<protein>
    <recommendedName>
        <fullName evidence="2">DUF2231 domain-containing protein</fullName>
    </recommendedName>
</protein>
<keyword evidence="1" id="KW-1133">Transmembrane helix</keyword>
<sequence length="129" mass="13790">MLLAFPVALFPAALLSDIAYVQTSQIQWTNFSAWLITGALVFGGFTLLWSAIGTIVSRGALRRRKGVSLLLLALAWIAGLFNAFQHSHDGWSSVGTLGLALSVLSTLFVLAAGMVFFSQSRTAAMEAAR</sequence>
<dbReference type="PATRIC" id="fig|1096930.3.peg.2896"/>
<dbReference type="AlphaFoldDB" id="T0HLW4"/>
<keyword evidence="1" id="KW-0472">Membrane</keyword>
<dbReference type="EMBL" id="ATHL01000090">
    <property type="protein sequence ID" value="EQB13178.1"/>
    <property type="molecule type" value="Genomic_DNA"/>
</dbReference>
<evidence type="ECO:0000313" key="4">
    <source>
        <dbReference type="Proteomes" id="UP000015527"/>
    </source>
</evidence>
<keyword evidence="1" id="KW-0812">Transmembrane</keyword>
<name>T0HLW4_9SPHN</name>